<gene>
    <name evidence="2" type="ORF">GCM10010420_46130</name>
</gene>
<evidence type="ECO:0000313" key="3">
    <source>
        <dbReference type="Proteomes" id="UP001500058"/>
    </source>
</evidence>
<dbReference type="Pfam" id="PF17765">
    <property type="entry name" value="MLTR_LBD"/>
    <property type="match status" value="1"/>
</dbReference>
<dbReference type="InterPro" id="IPR001387">
    <property type="entry name" value="Cro/C1-type_HTH"/>
</dbReference>
<dbReference type="EMBL" id="BAAATJ010000026">
    <property type="protein sequence ID" value="GAA2411840.1"/>
    <property type="molecule type" value="Genomic_DNA"/>
</dbReference>
<dbReference type="CDD" id="cd00093">
    <property type="entry name" value="HTH_XRE"/>
    <property type="match status" value="1"/>
</dbReference>
<dbReference type="PROSITE" id="PS50943">
    <property type="entry name" value="HTH_CROC1"/>
    <property type="match status" value="1"/>
</dbReference>
<protein>
    <submittedName>
        <fullName evidence="2">Helix-turn-helix transcriptional regulator</fullName>
    </submittedName>
</protein>
<reference evidence="2 3" key="1">
    <citation type="journal article" date="2019" name="Int. J. Syst. Evol. Microbiol.">
        <title>The Global Catalogue of Microorganisms (GCM) 10K type strain sequencing project: providing services to taxonomists for standard genome sequencing and annotation.</title>
        <authorList>
            <consortium name="The Broad Institute Genomics Platform"/>
            <consortium name="The Broad Institute Genome Sequencing Center for Infectious Disease"/>
            <person name="Wu L."/>
            <person name="Ma J."/>
        </authorList>
    </citation>
    <scope>NUCLEOTIDE SEQUENCE [LARGE SCALE GENOMIC DNA]</scope>
    <source>
        <strain evidence="2 3">JCM 6921</strain>
    </source>
</reference>
<accession>A0ABN3ISR6</accession>
<dbReference type="InterPro" id="IPR041413">
    <property type="entry name" value="MLTR_LBD"/>
</dbReference>
<dbReference type="SUPFAM" id="SSF47413">
    <property type="entry name" value="lambda repressor-like DNA-binding domains"/>
    <property type="match status" value="1"/>
</dbReference>
<name>A0ABN3ISR6_9ACTN</name>
<dbReference type="Pfam" id="PF13560">
    <property type="entry name" value="HTH_31"/>
    <property type="match status" value="1"/>
</dbReference>
<evidence type="ECO:0000313" key="2">
    <source>
        <dbReference type="EMBL" id="GAA2411840.1"/>
    </source>
</evidence>
<keyword evidence="3" id="KW-1185">Reference proteome</keyword>
<sequence>MLRHWRRRAGLSQLELALRADSSARHISFVETGRARPSEEMVLRLAEHLSVPVRERNALLLAAGYAPHYPETPVDDPALASLRGSLERMLTAYEPYPALVVDGRYEVLAANRGITALLEGVAGHLLGPPPNAMRLTLHPEGLAPRIRNFLEWREHLLEQMQRQLALLRSAPLRELYEEVAAYPLPRGGTERRGREIPFALPMVIDHRGRTLSFFSTIATFNTPIDVTVSELAIETFVPADPETAAALPMLLG</sequence>
<feature type="domain" description="HTH cro/C1-type" evidence="1">
    <location>
        <begin position="2"/>
        <end position="56"/>
    </location>
</feature>
<dbReference type="PANTHER" id="PTHR35010">
    <property type="entry name" value="BLL4672 PROTEIN-RELATED"/>
    <property type="match status" value="1"/>
</dbReference>
<dbReference type="SMART" id="SM00530">
    <property type="entry name" value="HTH_XRE"/>
    <property type="match status" value="1"/>
</dbReference>
<comment type="caution">
    <text evidence="2">The sequence shown here is derived from an EMBL/GenBank/DDBJ whole genome shotgun (WGS) entry which is preliminary data.</text>
</comment>
<dbReference type="InterPro" id="IPR010982">
    <property type="entry name" value="Lambda_DNA-bd_dom_sf"/>
</dbReference>
<dbReference type="Gene3D" id="1.10.260.40">
    <property type="entry name" value="lambda repressor-like DNA-binding domains"/>
    <property type="match status" value="1"/>
</dbReference>
<dbReference type="PANTHER" id="PTHR35010:SF4">
    <property type="entry name" value="BLL5781 PROTEIN"/>
    <property type="match status" value="1"/>
</dbReference>
<organism evidence="2 3">
    <name type="scientific">Streptomyces glaucosporus</name>
    <dbReference type="NCBI Taxonomy" id="284044"/>
    <lineage>
        <taxon>Bacteria</taxon>
        <taxon>Bacillati</taxon>
        <taxon>Actinomycetota</taxon>
        <taxon>Actinomycetes</taxon>
        <taxon>Kitasatosporales</taxon>
        <taxon>Streptomycetaceae</taxon>
        <taxon>Streptomyces</taxon>
    </lineage>
</organism>
<dbReference type="Proteomes" id="UP001500058">
    <property type="component" value="Unassembled WGS sequence"/>
</dbReference>
<dbReference type="Gene3D" id="3.30.450.180">
    <property type="match status" value="1"/>
</dbReference>
<evidence type="ECO:0000259" key="1">
    <source>
        <dbReference type="PROSITE" id="PS50943"/>
    </source>
</evidence>
<proteinExistence type="predicted"/>